<name>A0A4Y9ZG95_9AGAM</name>
<feature type="compositionally biased region" description="Polar residues" evidence="1">
    <location>
        <begin position="130"/>
        <end position="139"/>
    </location>
</feature>
<evidence type="ECO:0000256" key="1">
    <source>
        <dbReference type="SAM" id="MobiDB-lite"/>
    </source>
</evidence>
<protein>
    <submittedName>
        <fullName evidence="2">Uncharacterized protein</fullName>
    </submittedName>
</protein>
<dbReference type="AlphaFoldDB" id="A0A4Y9ZG95"/>
<gene>
    <name evidence="2" type="ORF">EVG20_g196</name>
</gene>
<keyword evidence="3" id="KW-1185">Reference proteome</keyword>
<sequence>MVSRCQHIIYSGPSKLRVDHRTGAATKDGCADGQQIAYSYNVVRFATTGLQANRGGTSERLGEKVGKTHRQMYVLSLSTLVLQAVTPTHISETASTRPRLSPLSATIDSENLVSTCTPVLSPRPPALPTLRQSQHSHQTLRPAWDPRRPDQCDIVLSWVIMPHLIGMRDPHRDCSP</sequence>
<feature type="region of interest" description="Disordered" evidence="1">
    <location>
        <begin position="125"/>
        <end position="144"/>
    </location>
</feature>
<evidence type="ECO:0000313" key="2">
    <source>
        <dbReference type="EMBL" id="TFY72831.1"/>
    </source>
</evidence>
<dbReference type="Proteomes" id="UP000298327">
    <property type="component" value="Unassembled WGS sequence"/>
</dbReference>
<reference evidence="2 3" key="1">
    <citation type="submission" date="2019-02" db="EMBL/GenBank/DDBJ databases">
        <title>Genome sequencing of the rare red list fungi Dentipellis fragilis.</title>
        <authorList>
            <person name="Buettner E."/>
            <person name="Kellner H."/>
        </authorList>
    </citation>
    <scope>NUCLEOTIDE SEQUENCE [LARGE SCALE GENOMIC DNA]</scope>
    <source>
        <strain evidence="2 3">DSM 105465</strain>
    </source>
</reference>
<comment type="caution">
    <text evidence="2">The sequence shown here is derived from an EMBL/GenBank/DDBJ whole genome shotgun (WGS) entry which is preliminary data.</text>
</comment>
<dbReference type="EMBL" id="SEOQ01000004">
    <property type="protein sequence ID" value="TFY72831.1"/>
    <property type="molecule type" value="Genomic_DNA"/>
</dbReference>
<accession>A0A4Y9ZG95</accession>
<proteinExistence type="predicted"/>
<organism evidence="2 3">
    <name type="scientific">Dentipellis fragilis</name>
    <dbReference type="NCBI Taxonomy" id="205917"/>
    <lineage>
        <taxon>Eukaryota</taxon>
        <taxon>Fungi</taxon>
        <taxon>Dikarya</taxon>
        <taxon>Basidiomycota</taxon>
        <taxon>Agaricomycotina</taxon>
        <taxon>Agaricomycetes</taxon>
        <taxon>Russulales</taxon>
        <taxon>Hericiaceae</taxon>
        <taxon>Dentipellis</taxon>
    </lineage>
</organism>
<evidence type="ECO:0000313" key="3">
    <source>
        <dbReference type="Proteomes" id="UP000298327"/>
    </source>
</evidence>